<dbReference type="InterPro" id="IPR013762">
    <property type="entry name" value="Integrase-like_cat_sf"/>
</dbReference>
<dbReference type="SUPFAM" id="SSF56349">
    <property type="entry name" value="DNA breaking-rejoining enzymes"/>
    <property type="match status" value="1"/>
</dbReference>
<proteinExistence type="inferred from homology"/>
<evidence type="ECO:0000313" key="8">
    <source>
        <dbReference type="EMBL" id="GIF78140.1"/>
    </source>
</evidence>
<dbReference type="CDD" id="cd01189">
    <property type="entry name" value="INT_ICEBs1_C_like"/>
    <property type="match status" value="1"/>
</dbReference>
<feature type="domain" description="Tyr recombinase" evidence="6">
    <location>
        <begin position="173"/>
        <end position="378"/>
    </location>
</feature>
<dbReference type="Gene3D" id="1.10.150.130">
    <property type="match status" value="1"/>
</dbReference>
<dbReference type="Proteomes" id="UP000604117">
    <property type="component" value="Unassembled WGS sequence"/>
</dbReference>
<evidence type="ECO:0000259" key="7">
    <source>
        <dbReference type="PROSITE" id="PS51900"/>
    </source>
</evidence>
<dbReference type="Pfam" id="PF00589">
    <property type="entry name" value="Phage_integrase"/>
    <property type="match status" value="1"/>
</dbReference>
<dbReference type="InterPro" id="IPR002104">
    <property type="entry name" value="Integrase_catalytic"/>
</dbReference>
<keyword evidence="4" id="KW-0233">DNA recombination</keyword>
<evidence type="ECO:0000259" key="6">
    <source>
        <dbReference type="PROSITE" id="PS51898"/>
    </source>
</evidence>
<dbReference type="PROSITE" id="PS51898">
    <property type="entry name" value="TYR_RECOMBINASE"/>
    <property type="match status" value="1"/>
</dbReference>
<feature type="domain" description="Core-binding (CB)" evidence="7">
    <location>
        <begin position="70"/>
        <end position="151"/>
    </location>
</feature>
<dbReference type="PROSITE" id="PS51900">
    <property type="entry name" value="CB"/>
    <property type="match status" value="1"/>
</dbReference>
<evidence type="ECO:0000256" key="3">
    <source>
        <dbReference type="ARBA" id="ARBA00023125"/>
    </source>
</evidence>
<dbReference type="Gene3D" id="1.10.443.10">
    <property type="entry name" value="Intergrase catalytic core"/>
    <property type="match status" value="1"/>
</dbReference>
<evidence type="ECO:0000256" key="2">
    <source>
        <dbReference type="ARBA" id="ARBA00022908"/>
    </source>
</evidence>
<evidence type="ECO:0000256" key="4">
    <source>
        <dbReference type="ARBA" id="ARBA00023172"/>
    </source>
</evidence>
<dbReference type="InterPro" id="IPR010998">
    <property type="entry name" value="Integrase_recombinase_N"/>
</dbReference>
<evidence type="ECO:0000313" key="9">
    <source>
        <dbReference type="Proteomes" id="UP000604117"/>
    </source>
</evidence>
<dbReference type="PANTHER" id="PTHR30629:SF2">
    <property type="entry name" value="PROPHAGE INTEGRASE INTS-RELATED"/>
    <property type="match status" value="1"/>
</dbReference>
<protein>
    <submittedName>
        <fullName evidence="8">Integrase</fullName>
    </submittedName>
</protein>
<name>A0ABQ4D3M1_9ACTN</name>
<keyword evidence="9" id="KW-1185">Reference proteome</keyword>
<dbReference type="InterPro" id="IPR011010">
    <property type="entry name" value="DNA_brk_join_enz"/>
</dbReference>
<dbReference type="EMBL" id="BONE01000120">
    <property type="protein sequence ID" value="GIF78140.1"/>
    <property type="molecule type" value="Genomic_DNA"/>
</dbReference>
<comment type="similarity">
    <text evidence="1">Belongs to the 'phage' integrase family.</text>
</comment>
<comment type="caution">
    <text evidence="8">The sequence shown here is derived from an EMBL/GenBank/DDBJ whole genome shotgun (WGS) entry which is preliminary data.</text>
</comment>
<evidence type="ECO:0000256" key="5">
    <source>
        <dbReference type="PROSITE-ProRule" id="PRU01248"/>
    </source>
</evidence>
<gene>
    <name evidence="8" type="ORF">Asi02nite_76580</name>
</gene>
<keyword evidence="3 5" id="KW-0238">DNA-binding</keyword>
<accession>A0ABQ4D3M1</accession>
<dbReference type="InterPro" id="IPR050808">
    <property type="entry name" value="Phage_Integrase"/>
</dbReference>
<organism evidence="8 9">
    <name type="scientific">Asanoa siamensis</name>
    <dbReference type="NCBI Taxonomy" id="926357"/>
    <lineage>
        <taxon>Bacteria</taxon>
        <taxon>Bacillati</taxon>
        <taxon>Actinomycetota</taxon>
        <taxon>Actinomycetes</taxon>
        <taxon>Micromonosporales</taxon>
        <taxon>Micromonosporaceae</taxon>
        <taxon>Asanoa</taxon>
    </lineage>
</organism>
<dbReference type="InterPro" id="IPR044068">
    <property type="entry name" value="CB"/>
</dbReference>
<evidence type="ECO:0000256" key="1">
    <source>
        <dbReference type="ARBA" id="ARBA00008857"/>
    </source>
</evidence>
<keyword evidence="2" id="KW-0229">DNA integration</keyword>
<dbReference type="RefSeq" id="WP_203718973.1">
    <property type="nucleotide sequence ID" value="NZ_BONE01000120.1"/>
</dbReference>
<dbReference type="PANTHER" id="PTHR30629">
    <property type="entry name" value="PROPHAGE INTEGRASE"/>
    <property type="match status" value="1"/>
</dbReference>
<reference evidence="8 9" key="1">
    <citation type="submission" date="2021-01" db="EMBL/GenBank/DDBJ databases">
        <title>Whole genome shotgun sequence of Asanoa siamensis NBRC 107932.</title>
        <authorList>
            <person name="Komaki H."/>
            <person name="Tamura T."/>
        </authorList>
    </citation>
    <scope>NUCLEOTIDE SEQUENCE [LARGE SCALE GENOMIC DNA]</scope>
    <source>
        <strain evidence="8 9">NBRC 107932</strain>
    </source>
</reference>
<sequence length="389" mass="43130">MTERRGRGDGGLHWDKKRQRWIASVTIGYTPAGKRIVRRGSGKTKTEAKAKLKKVIRDHEDGLAIAATGYTVANAVNDWLAYGLSNRSQATVDKYQTLAATHVIPKLGARKLRELSAQDVEKWLAANAKTLSSSTVGILHSMLNRAVRRAMARDKVKRNVVELCTIPKGQEGRPSKSLTLVEAQALLDAAEGTTLEAYIVLSMLIGARTEELRPLHWDHVDLIGRPEQDPPVPPSVMVWRSVREGGDTKTRKSRRTLALPKRCVVALTRQRDRQIEDRKAAGKDWHESDLVFTSTVGTQLDAANVRRAFRRVIKAAGLNPKDWTPRELRHSFVSLMSEAGVTVEEIAPLVGHAGTRVTEAVYRHELRPVLLHGAATMDKIFAHATAKEP</sequence>